<dbReference type="Proteomes" id="UP000033200">
    <property type="component" value="Chromosome"/>
</dbReference>
<dbReference type="SMART" id="SM00347">
    <property type="entry name" value="HTH_MARR"/>
    <property type="match status" value="1"/>
</dbReference>
<dbReference type="PANTHER" id="PTHR33164:SF43">
    <property type="entry name" value="HTH-TYPE TRANSCRIPTIONAL REPRESSOR YETL"/>
    <property type="match status" value="1"/>
</dbReference>
<dbReference type="EMBL" id="CP009571">
    <property type="protein sequence ID" value="AIT05235.1"/>
    <property type="molecule type" value="Genomic_DNA"/>
</dbReference>
<dbReference type="InterPro" id="IPR036388">
    <property type="entry name" value="WH-like_DNA-bd_sf"/>
</dbReference>
<dbReference type="PROSITE" id="PS01117">
    <property type="entry name" value="HTH_MARR_1"/>
    <property type="match status" value="1"/>
</dbReference>
<organism evidence="5 6">
    <name type="scientific">Sphingomonas taxi</name>
    <dbReference type="NCBI Taxonomy" id="1549858"/>
    <lineage>
        <taxon>Bacteria</taxon>
        <taxon>Pseudomonadati</taxon>
        <taxon>Pseudomonadota</taxon>
        <taxon>Alphaproteobacteria</taxon>
        <taxon>Sphingomonadales</taxon>
        <taxon>Sphingomonadaceae</taxon>
        <taxon>Sphingomonas</taxon>
    </lineage>
</organism>
<feature type="domain" description="HTH marR-type" evidence="4">
    <location>
        <begin position="4"/>
        <end position="136"/>
    </location>
</feature>
<dbReference type="InterPro" id="IPR036390">
    <property type="entry name" value="WH_DNA-bd_sf"/>
</dbReference>
<dbReference type="AlphaFoldDB" id="A0A097ECD9"/>
<dbReference type="KEGG" id="stax:MC45_00960"/>
<evidence type="ECO:0000256" key="2">
    <source>
        <dbReference type="ARBA" id="ARBA00023125"/>
    </source>
</evidence>
<gene>
    <name evidence="5" type="ORF">MC45_00960</name>
</gene>
<sequence length="136" mass="15118">MIDRDELTDADYAALADFRYALRQFLAFSERGAASCGLTPQQHQALLAIRGAAHANVTVGYVAERLALKPHSATGLVDRLETLGLVTRRPSPDDGRQALLAPTQKARTLLRELSETHREEILRLRPMLTELLARMD</sequence>
<dbReference type="InterPro" id="IPR039422">
    <property type="entry name" value="MarR/SlyA-like"/>
</dbReference>
<dbReference type="GO" id="GO:0006950">
    <property type="term" value="P:response to stress"/>
    <property type="evidence" value="ECO:0007669"/>
    <property type="project" value="TreeGrafter"/>
</dbReference>
<keyword evidence="6" id="KW-1185">Reference proteome</keyword>
<evidence type="ECO:0000259" key="4">
    <source>
        <dbReference type="PROSITE" id="PS50995"/>
    </source>
</evidence>
<evidence type="ECO:0000313" key="5">
    <source>
        <dbReference type="EMBL" id="AIT05235.1"/>
    </source>
</evidence>
<accession>A0A097ECD9</accession>
<dbReference type="PROSITE" id="PS50995">
    <property type="entry name" value="HTH_MARR_2"/>
    <property type="match status" value="1"/>
</dbReference>
<name>A0A097ECD9_9SPHN</name>
<evidence type="ECO:0000256" key="3">
    <source>
        <dbReference type="ARBA" id="ARBA00023163"/>
    </source>
</evidence>
<keyword evidence="3" id="KW-0804">Transcription</keyword>
<evidence type="ECO:0000313" key="6">
    <source>
        <dbReference type="Proteomes" id="UP000033200"/>
    </source>
</evidence>
<dbReference type="HOGENOM" id="CLU_120009_0_0_5"/>
<keyword evidence="1" id="KW-0805">Transcription regulation</keyword>
<proteinExistence type="predicted"/>
<protein>
    <submittedName>
        <fullName evidence="5">MarR family transcriptional regulator</fullName>
    </submittedName>
</protein>
<dbReference type="RefSeq" id="WP_038658471.1">
    <property type="nucleotide sequence ID" value="NZ_CP009571.1"/>
</dbReference>
<dbReference type="Gene3D" id="1.10.10.10">
    <property type="entry name" value="Winged helix-like DNA-binding domain superfamily/Winged helix DNA-binding domain"/>
    <property type="match status" value="1"/>
</dbReference>
<dbReference type="GO" id="GO:0003700">
    <property type="term" value="F:DNA-binding transcription factor activity"/>
    <property type="evidence" value="ECO:0007669"/>
    <property type="project" value="InterPro"/>
</dbReference>
<dbReference type="GO" id="GO:0003677">
    <property type="term" value="F:DNA binding"/>
    <property type="evidence" value="ECO:0007669"/>
    <property type="project" value="UniProtKB-KW"/>
</dbReference>
<dbReference type="eggNOG" id="COG1846">
    <property type="taxonomic scope" value="Bacteria"/>
</dbReference>
<dbReference type="SUPFAM" id="SSF46785">
    <property type="entry name" value="Winged helix' DNA-binding domain"/>
    <property type="match status" value="1"/>
</dbReference>
<dbReference type="PANTHER" id="PTHR33164">
    <property type="entry name" value="TRANSCRIPTIONAL REGULATOR, MARR FAMILY"/>
    <property type="match status" value="1"/>
</dbReference>
<dbReference type="STRING" id="1549858.MC45_00960"/>
<evidence type="ECO:0000256" key="1">
    <source>
        <dbReference type="ARBA" id="ARBA00023015"/>
    </source>
</evidence>
<dbReference type="InterPro" id="IPR023187">
    <property type="entry name" value="Tscrpt_reg_MarR-type_CS"/>
</dbReference>
<keyword evidence="2" id="KW-0238">DNA-binding</keyword>
<dbReference type="InterPro" id="IPR000835">
    <property type="entry name" value="HTH_MarR-typ"/>
</dbReference>
<reference evidence="5 6" key="1">
    <citation type="submission" date="2014-09" db="EMBL/GenBank/DDBJ databases">
        <title>Using Illumina technology Improving SMRT sequencing Genome Assembly by RASTools.</title>
        <authorList>
            <person name="Zhou Y."/>
            <person name="Ma T."/>
            <person name="Liu T."/>
        </authorList>
    </citation>
    <scope>NUCLEOTIDE SEQUENCE [LARGE SCALE GENOMIC DNA]</scope>
    <source>
        <strain evidence="5 6">ATCC 55669</strain>
    </source>
</reference>
<dbReference type="Pfam" id="PF12802">
    <property type="entry name" value="MarR_2"/>
    <property type="match status" value="1"/>
</dbReference>